<dbReference type="GO" id="GO:0030422">
    <property type="term" value="P:siRNA processing"/>
    <property type="evidence" value="ECO:0007669"/>
    <property type="project" value="TreeGrafter"/>
</dbReference>
<dbReference type="Pfam" id="PF05183">
    <property type="entry name" value="RdRP"/>
    <property type="match status" value="1"/>
</dbReference>
<proteinExistence type="inferred from homology"/>
<evidence type="ECO:0000256" key="2">
    <source>
        <dbReference type="ARBA" id="ARBA00022484"/>
    </source>
</evidence>
<feature type="domain" description="RDRP3-5 N-terminal" evidence="12">
    <location>
        <begin position="15"/>
        <end position="80"/>
    </location>
</feature>
<keyword evidence="2 9" id="KW-0696">RNA-directed RNA polymerase</keyword>
<evidence type="ECO:0000256" key="10">
    <source>
        <dbReference type="SAM" id="MobiDB-lite"/>
    </source>
</evidence>
<comment type="similarity">
    <text evidence="1 9">Belongs to the RdRP family.</text>
</comment>
<dbReference type="Pfam" id="PF26252">
    <property type="entry name" value="RdRP_helical"/>
    <property type="match status" value="1"/>
</dbReference>
<feature type="compositionally biased region" description="Polar residues" evidence="10">
    <location>
        <begin position="158"/>
        <end position="176"/>
    </location>
</feature>
<evidence type="ECO:0000256" key="4">
    <source>
        <dbReference type="ARBA" id="ARBA00022695"/>
    </source>
</evidence>
<evidence type="ECO:0000256" key="7">
    <source>
        <dbReference type="ARBA" id="ARBA00048744"/>
    </source>
</evidence>
<evidence type="ECO:0000259" key="12">
    <source>
        <dbReference type="Pfam" id="PF26249"/>
    </source>
</evidence>
<accession>A0AAW1YHM7</accession>
<feature type="region of interest" description="Disordered" evidence="10">
    <location>
        <begin position="228"/>
        <end position="266"/>
    </location>
</feature>
<keyword evidence="6 9" id="KW-0943">RNA-mediated gene silencing</keyword>
<evidence type="ECO:0000256" key="9">
    <source>
        <dbReference type="RuleBase" id="RU363098"/>
    </source>
</evidence>
<evidence type="ECO:0000256" key="6">
    <source>
        <dbReference type="ARBA" id="ARBA00023158"/>
    </source>
</evidence>
<organism evidence="15 16">
    <name type="scientific">Rubus argutus</name>
    <name type="common">Southern blackberry</name>
    <dbReference type="NCBI Taxonomy" id="59490"/>
    <lineage>
        <taxon>Eukaryota</taxon>
        <taxon>Viridiplantae</taxon>
        <taxon>Streptophyta</taxon>
        <taxon>Embryophyta</taxon>
        <taxon>Tracheophyta</taxon>
        <taxon>Spermatophyta</taxon>
        <taxon>Magnoliopsida</taxon>
        <taxon>eudicotyledons</taxon>
        <taxon>Gunneridae</taxon>
        <taxon>Pentapetalae</taxon>
        <taxon>rosids</taxon>
        <taxon>fabids</taxon>
        <taxon>Rosales</taxon>
        <taxon>Rosaceae</taxon>
        <taxon>Rosoideae</taxon>
        <taxon>Rosoideae incertae sedis</taxon>
        <taxon>Rubus</taxon>
    </lineage>
</organism>
<dbReference type="AlphaFoldDB" id="A0AAW1YHM7"/>
<gene>
    <name evidence="15" type="ORF">M0R45_003409</name>
</gene>
<keyword evidence="4 9" id="KW-0548">Nucleotidyltransferase</keyword>
<dbReference type="InterPro" id="IPR058697">
    <property type="entry name" value="RDRP3-5_N"/>
</dbReference>
<keyword evidence="3 9" id="KW-0808">Transferase</keyword>
<dbReference type="PANTHER" id="PTHR23079">
    <property type="entry name" value="RNA-DEPENDENT RNA POLYMERASE"/>
    <property type="match status" value="1"/>
</dbReference>
<feature type="compositionally biased region" description="Low complexity" evidence="10">
    <location>
        <begin position="238"/>
        <end position="253"/>
    </location>
</feature>
<comment type="function">
    <text evidence="8 9">Probably involved in the RNA silencing pathway and required for the generation of small interfering RNAs (siRNAs).</text>
</comment>
<dbReference type="EMBL" id="JBEDUW010000001">
    <property type="protein sequence ID" value="KAK9947805.1"/>
    <property type="molecule type" value="Genomic_DNA"/>
</dbReference>
<feature type="region of interest" description="Disordered" evidence="10">
    <location>
        <begin position="82"/>
        <end position="102"/>
    </location>
</feature>
<evidence type="ECO:0000259" key="13">
    <source>
        <dbReference type="Pfam" id="PF26252"/>
    </source>
</evidence>
<evidence type="ECO:0000259" key="14">
    <source>
        <dbReference type="Pfam" id="PF26253"/>
    </source>
</evidence>
<dbReference type="PANTHER" id="PTHR23079:SF55">
    <property type="entry name" value="RNA-DIRECTED RNA POLYMERASE"/>
    <property type="match status" value="1"/>
</dbReference>
<keyword evidence="16" id="KW-1185">Reference proteome</keyword>
<protein>
    <recommendedName>
        <fullName evidence="9">RNA-dependent RNA polymerase</fullName>
        <ecNumber evidence="9">2.7.7.48</ecNumber>
    </recommendedName>
</protein>
<sequence>MFAADASPQQQHRVPLIDSVQESLDRICIHKNQPQPDDDVRRRLALVSEENALLLLDQIHNSKTPIRTLNGFISFMIRKVENESPSPSPSTTTVRATCSSPQSPPARLYLSPQAQGWSLPYCILLLVKLECNFCLNLSLECGGVAVVEQSAGENGLYSSASPVRTGQSPSASSVTPQRLYFSSPGEAPNPSPDSSSSPSKPVLTSPYQILSAPSRQLCERFQGETPTLSPVKMCNGQPPYSSPSSSKAVLSSPRQFLSAPSSTPVQRYDSYQGQIFSDTPSPVTMCNGQPSSFASSKAGGTSSFQILSIPPVTPVQLYQRFQGETVTRSPVLDHPGDHGQAHLEALGELEFRKQFLILSYAGGTKLKDVIVEEDIRSWKNLPMVKFETKVWEVLGYSDWDSGKTHLYHCYVSVDGSYKFKGPFLNKTRTLLQKVFGHDNVLMVKFTQGGGSGIPYDNNYGTYSRVIREGILVGLRKYGFFVFKDGGNKEKKKLKDPTSSPVKCYFVRVGSNAAIDRDTCYILSNRTTHEGRCLFAHVQTGPSVANYMARLSLILSKTVSLEVDWSLVKVEFIDEDYCLDESGNRIYVDEKPCIHTDGTGFISEDLALLCPEIVRKVHIDNEHIEGLIDPDDELEDTVLEWKQPGSRTQELPLLMQFRLFFKGLAIKGTFLVNKLLPPKTIQIRPSMVKVKADPKLSDGQTVNSLEIVGTSKFTKKTYLSRNLIALLYHGGVPKEYFMELLMKALEDTRGVFCNTRAAFRVALIYGEIDDNSNLAKMISCGIPLEESYVQHRLSVLMKEEKSSLKKGKICIPDSYYLMGTADPTGSLKKDEVCVILKDGQLSGPVLVYRNPGLHFGDIHVLKATYVEELESVVGNAKYGIFFSCKGPRSVADEIAGGDFDGDLYWISRNPQLLESFKPSEPWIETPSTQKVDGKRPSELLNDDLEDELIKLFLTTRFEPSAATGVAADNWMALMDRFLTLGDSSSIDEKNTVKAKILRLIDIYYEALDAPKKGLKVVVPQELKVTKFPHFMEKQNQDSYRSVSILGLIYDTVEKYQTEDSSLKEIRKLPLFEVDVPEKCLEKWKKLYDDYRNEMTSALGDEDKQGKNQAATGVIRKYKEILYEAEEFEKSERHRQQIYYEALAIYHVCYDYARSVRTERGVGDVGKCGFAWKVAGEALCQLHEDWSLKPGEKPFRVLPSVLKDIFK</sequence>
<dbReference type="InterPro" id="IPR058751">
    <property type="entry name" value="RDRP_helical"/>
</dbReference>
<evidence type="ECO:0000256" key="8">
    <source>
        <dbReference type="ARBA" id="ARBA00093763"/>
    </source>
</evidence>
<dbReference type="GO" id="GO:0031380">
    <property type="term" value="C:nuclear RNA-directed RNA polymerase complex"/>
    <property type="evidence" value="ECO:0007669"/>
    <property type="project" value="TreeGrafter"/>
</dbReference>
<dbReference type="InterPro" id="IPR007855">
    <property type="entry name" value="RDRP"/>
</dbReference>
<evidence type="ECO:0000256" key="1">
    <source>
        <dbReference type="ARBA" id="ARBA00005762"/>
    </source>
</evidence>
<feature type="compositionally biased region" description="Low complexity" evidence="10">
    <location>
        <begin position="192"/>
        <end position="205"/>
    </location>
</feature>
<evidence type="ECO:0000256" key="3">
    <source>
        <dbReference type="ARBA" id="ARBA00022679"/>
    </source>
</evidence>
<evidence type="ECO:0000259" key="11">
    <source>
        <dbReference type="Pfam" id="PF05183"/>
    </source>
</evidence>
<dbReference type="Pfam" id="PF26249">
    <property type="entry name" value="4HB_RdRP3_N"/>
    <property type="match status" value="1"/>
</dbReference>
<evidence type="ECO:0000313" key="16">
    <source>
        <dbReference type="Proteomes" id="UP001457282"/>
    </source>
</evidence>
<name>A0AAW1YHM7_RUBAR</name>
<evidence type="ECO:0000256" key="5">
    <source>
        <dbReference type="ARBA" id="ARBA00022884"/>
    </source>
</evidence>
<dbReference type="InterPro" id="IPR057596">
    <property type="entry name" value="RDRP_core"/>
</dbReference>
<comment type="caution">
    <text evidence="15">The sequence shown here is derived from an EMBL/GenBank/DDBJ whole genome shotgun (WGS) entry which is preliminary data.</text>
</comment>
<feature type="compositionally biased region" description="Polar residues" evidence="10">
    <location>
        <begin position="254"/>
        <end position="266"/>
    </location>
</feature>
<reference evidence="15 16" key="1">
    <citation type="journal article" date="2023" name="G3 (Bethesda)">
        <title>A chromosome-length genome assembly and annotation of blackberry (Rubus argutus, cv. 'Hillquist').</title>
        <authorList>
            <person name="Bruna T."/>
            <person name="Aryal R."/>
            <person name="Dudchenko O."/>
            <person name="Sargent D.J."/>
            <person name="Mead D."/>
            <person name="Buti M."/>
            <person name="Cavallini A."/>
            <person name="Hytonen T."/>
            <person name="Andres J."/>
            <person name="Pham M."/>
            <person name="Weisz D."/>
            <person name="Mascagni F."/>
            <person name="Usai G."/>
            <person name="Natali L."/>
            <person name="Bassil N."/>
            <person name="Fernandez G.E."/>
            <person name="Lomsadze A."/>
            <person name="Armour M."/>
            <person name="Olukolu B."/>
            <person name="Poorten T."/>
            <person name="Britton C."/>
            <person name="Davik J."/>
            <person name="Ashrafi H."/>
            <person name="Aiden E.L."/>
            <person name="Borodovsky M."/>
            <person name="Worthington M."/>
        </authorList>
    </citation>
    <scope>NUCLEOTIDE SEQUENCE [LARGE SCALE GENOMIC DNA]</scope>
    <source>
        <strain evidence="15">PI 553951</strain>
    </source>
</reference>
<feature type="domain" description="RDRP C-terminal head" evidence="14">
    <location>
        <begin position="1080"/>
        <end position="1182"/>
    </location>
</feature>
<dbReference type="Pfam" id="PF26253">
    <property type="entry name" value="RdRP_head"/>
    <property type="match status" value="1"/>
</dbReference>
<comment type="catalytic activity">
    <reaction evidence="7 9">
        <text>RNA(n) + a ribonucleoside 5'-triphosphate = RNA(n+1) + diphosphate</text>
        <dbReference type="Rhea" id="RHEA:21248"/>
        <dbReference type="Rhea" id="RHEA-COMP:14527"/>
        <dbReference type="Rhea" id="RHEA-COMP:17342"/>
        <dbReference type="ChEBI" id="CHEBI:33019"/>
        <dbReference type="ChEBI" id="CHEBI:61557"/>
        <dbReference type="ChEBI" id="CHEBI:140395"/>
        <dbReference type="EC" id="2.7.7.48"/>
    </reaction>
</comment>
<dbReference type="Proteomes" id="UP001457282">
    <property type="component" value="Unassembled WGS sequence"/>
</dbReference>
<keyword evidence="5 9" id="KW-0694">RNA-binding</keyword>
<dbReference type="GO" id="GO:0003968">
    <property type="term" value="F:RNA-directed RNA polymerase activity"/>
    <property type="evidence" value="ECO:0007669"/>
    <property type="project" value="UniProtKB-KW"/>
</dbReference>
<dbReference type="EC" id="2.7.7.48" evidence="9"/>
<dbReference type="InterPro" id="IPR058752">
    <property type="entry name" value="RDRP_C_head"/>
</dbReference>
<dbReference type="GO" id="GO:0003723">
    <property type="term" value="F:RNA binding"/>
    <property type="evidence" value="ECO:0007669"/>
    <property type="project" value="UniProtKB-KW"/>
</dbReference>
<feature type="domain" description="RDRP helical" evidence="13">
    <location>
        <begin position="342"/>
        <end position="401"/>
    </location>
</feature>
<evidence type="ECO:0000313" key="15">
    <source>
        <dbReference type="EMBL" id="KAK9947805.1"/>
    </source>
</evidence>
<feature type="region of interest" description="Disordered" evidence="10">
    <location>
        <begin position="158"/>
        <end position="205"/>
    </location>
</feature>
<feature type="domain" description="RDRP core" evidence="11">
    <location>
        <begin position="418"/>
        <end position="1051"/>
    </location>
</feature>